<protein>
    <submittedName>
        <fullName evidence="1">Uncharacterized protein</fullName>
    </submittedName>
</protein>
<evidence type="ECO:0000313" key="1">
    <source>
        <dbReference type="EMBL" id="QDT92497.1"/>
    </source>
</evidence>
<gene>
    <name evidence="1" type="ORF">Pan161_41640</name>
</gene>
<dbReference type="Proteomes" id="UP000316855">
    <property type="component" value="Chromosome"/>
</dbReference>
<proteinExistence type="predicted"/>
<evidence type="ECO:0000313" key="2">
    <source>
        <dbReference type="Proteomes" id="UP000316855"/>
    </source>
</evidence>
<dbReference type="EMBL" id="CP036343">
    <property type="protein sequence ID" value="QDT92497.1"/>
    <property type="molecule type" value="Genomic_DNA"/>
</dbReference>
<dbReference type="KEGG" id="gax:Pan161_41640"/>
<sequence>MVNCDVLESATGDTILNTRIRSSRGQRKGNNTRPDLSRAWLSSVDLTEMMKQDQGTWTTSPPMGVHSACH</sequence>
<dbReference type="AlphaFoldDB" id="A0A517VHP4"/>
<keyword evidence="2" id="KW-1185">Reference proteome</keyword>
<accession>A0A517VHP4</accession>
<name>A0A517VHP4_9PLAN</name>
<reference evidence="1 2" key="1">
    <citation type="submission" date="2019-02" db="EMBL/GenBank/DDBJ databases">
        <title>Deep-cultivation of Planctomycetes and their phenomic and genomic characterization uncovers novel biology.</title>
        <authorList>
            <person name="Wiegand S."/>
            <person name="Jogler M."/>
            <person name="Boedeker C."/>
            <person name="Pinto D."/>
            <person name="Vollmers J."/>
            <person name="Rivas-Marin E."/>
            <person name="Kohn T."/>
            <person name="Peeters S.H."/>
            <person name="Heuer A."/>
            <person name="Rast P."/>
            <person name="Oberbeckmann S."/>
            <person name="Bunk B."/>
            <person name="Jeske O."/>
            <person name="Meyerdierks A."/>
            <person name="Storesund J.E."/>
            <person name="Kallscheuer N."/>
            <person name="Luecker S."/>
            <person name="Lage O.M."/>
            <person name="Pohl T."/>
            <person name="Merkel B.J."/>
            <person name="Hornburger P."/>
            <person name="Mueller R.-W."/>
            <person name="Bruemmer F."/>
            <person name="Labrenz M."/>
            <person name="Spormann A.M."/>
            <person name="Op den Camp H."/>
            <person name="Overmann J."/>
            <person name="Amann R."/>
            <person name="Jetten M.S.M."/>
            <person name="Mascher T."/>
            <person name="Medema M.H."/>
            <person name="Devos D.P."/>
            <person name="Kaster A.-K."/>
            <person name="Ovreas L."/>
            <person name="Rohde M."/>
            <person name="Galperin M.Y."/>
            <person name="Jogler C."/>
        </authorList>
    </citation>
    <scope>NUCLEOTIDE SEQUENCE [LARGE SCALE GENOMIC DNA]</scope>
    <source>
        <strain evidence="1 2">Pan161</strain>
    </source>
</reference>
<organism evidence="1 2">
    <name type="scientific">Gimesia algae</name>
    <dbReference type="NCBI Taxonomy" id="2527971"/>
    <lineage>
        <taxon>Bacteria</taxon>
        <taxon>Pseudomonadati</taxon>
        <taxon>Planctomycetota</taxon>
        <taxon>Planctomycetia</taxon>
        <taxon>Planctomycetales</taxon>
        <taxon>Planctomycetaceae</taxon>
        <taxon>Gimesia</taxon>
    </lineage>
</organism>